<feature type="transmembrane region" description="Helical" evidence="1">
    <location>
        <begin position="139"/>
        <end position="160"/>
    </location>
</feature>
<dbReference type="RefSeq" id="WP_200965708.1">
    <property type="nucleotide sequence ID" value="NZ_BMAQ01000005.1"/>
</dbReference>
<feature type="transmembrane region" description="Helical" evidence="1">
    <location>
        <begin position="222"/>
        <end position="242"/>
    </location>
</feature>
<keyword evidence="1" id="KW-0812">Transmembrane</keyword>
<feature type="transmembrane region" description="Helical" evidence="1">
    <location>
        <begin position="167"/>
        <end position="185"/>
    </location>
</feature>
<protein>
    <submittedName>
        <fullName evidence="2">Uncharacterized protein</fullName>
    </submittedName>
</protein>
<proteinExistence type="predicted"/>
<dbReference type="EMBL" id="BMAQ01000005">
    <property type="protein sequence ID" value="GFR37427.1"/>
    <property type="molecule type" value="Genomic_DNA"/>
</dbReference>
<evidence type="ECO:0000313" key="3">
    <source>
        <dbReference type="Proteomes" id="UP000654993"/>
    </source>
</evidence>
<reference evidence="2" key="1">
    <citation type="submission" date="2020-08" db="EMBL/GenBank/DDBJ databases">
        <authorList>
            <person name="Uke A."/>
            <person name="Chhe C."/>
            <person name="Baramee S."/>
            <person name="Kosugi A."/>
        </authorList>
    </citation>
    <scope>NUCLEOTIDE SEQUENCE</scope>
    <source>
        <strain evidence="2">DA-C8</strain>
    </source>
</reference>
<organism evidence="2 3">
    <name type="scientific">Insulibacter thermoxylanivorax</name>
    <dbReference type="NCBI Taxonomy" id="2749268"/>
    <lineage>
        <taxon>Bacteria</taxon>
        <taxon>Bacillati</taxon>
        <taxon>Bacillota</taxon>
        <taxon>Bacilli</taxon>
        <taxon>Bacillales</taxon>
        <taxon>Paenibacillaceae</taxon>
        <taxon>Insulibacter</taxon>
    </lineage>
</organism>
<feature type="transmembrane region" description="Helical" evidence="1">
    <location>
        <begin position="109"/>
        <end position="127"/>
    </location>
</feature>
<evidence type="ECO:0000313" key="2">
    <source>
        <dbReference type="EMBL" id="GFR37427.1"/>
    </source>
</evidence>
<keyword evidence="1" id="KW-0472">Membrane</keyword>
<feature type="transmembrane region" description="Helical" evidence="1">
    <location>
        <begin position="84"/>
        <end position="102"/>
    </location>
</feature>
<sequence length="283" mass="31606">MDQDKRRIIIQEIKYWKASRLLPVHYCDFLLNLYGGKIEAAASSQPETAKSLGSGRSAAYWVLGLGSIAIFFIIAINFNAFPLPMQILSGGIFILLFLFLGIKAVKRNIAAAYLSLGAGCFLLLLLGEWILIQQGLDDAALMIGYLMICTLLWTMLGMILRLGFLQFCGWTGLLFVYSWLLAGLMDPLYTWLLQLAWIVWAGLFIALGWLVRERNRSMTRVFFIMGLLSWIAPEIMAAAAGAADPAIEAVTETYLPQAVLIGKILVTGVILYIIRNIWTEWVV</sequence>
<dbReference type="Proteomes" id="UP000654993">
    <property type="component" value="Unassembled WGS sequence"/>
</dbReference>
<feature type="transmembrane region" description="Helical" evidence="1">
    <location>
        <begin position="191"/>
        <end position="210"/>
    </location>
</feature>
<accession>A0A916QB00</accession>
<feature type="transmembrane region" description="Helical" evidence="1">
    <location>
        <begin position="254"/>
        <end position="274"/>
    </location>
</feature>
<reference evidence="2" key="2">
    <citation type="journal article" date="2021" name="Data Brief">
        <title>Draft genome sequence data of the facultative, thermophilic, xylanolytic bacterium Paenibacillus sp. strain DA-C8.</title>
        <authorList>
            <person name="Chhe C."/>
            <person name="Uke A."/>
            <person name="Baramee S."/>
            <person name="Ungkulpasvich U."/>
            <person name="Tachaapaikoon C."/>
            <person name="Pason P."/>
            <person name="Waeonukul R."/>
            <person name="Ratanakhanokchai K."/>
            <person name="Kosugi A."/>
        </authorList>
    </citation>
    <scope>NUCLEOTIDE SEQUENCE</scope>
    <source>
        <strain evidence="2">DA-C8</strain>
    </source>
</reference>
<name>A0A916QB00_9BACL</name>
<comment type="caution">
    <text evidence="2">The sequence shown here is derived from an EMBL/GenBank/DDBJ whole genome shotgun (WGS) entry which is preliminary data.</text>
</comment>
<keyword evidence="1" id="KW-1133">Transmembrane helix</keyword>
<evidence type="ECO:0000256" key="1">
    <source>
        <dbReference type="SAM" id="Phobius"/>
    </source>
</evidence>
<keyword evidence="3" id="KW-1185">Reference proteome</keyword>
<gene>
    <name evidence="2" type="ORF">PRECH8_07230</name>
</gene>
<dbReference type="AlphaFoldDB" id="A0A916QB00"/>
<feature type="transmembrane region" description="Helical" evidence="1">
    <location>
        <begin position="58"/>
        <end position="78"/>
    </location>
</feature>